<keyword evidence="6" id="KW-1185">Reference proteome</keyword>
<feature type="domain" description="F-box" evidence="2">
    <location>
        <begin position="40"/>
        <end position="80"/>
    </location>
</feature>
<dbReference type="Gene3D" id="1.20.1280.50">
    <property type="match status" value="1"/>
</dbReference>
<dbReference type="Proteomes" id="UP000008022">
    <property type="component" value="Unassembled WGS sequence"/>
</dbReference>
<evidence type="ECO:0000313" key="6">
    <source>
        <dbReference type="Proteomes" id="UP000008022"/>
    </source>
</evidence>
<reference evidence="5" key="2">
    <citation type="submission" date="2015-06" db="UniProtKB">
        <authorList>
            <consortium name="EnsemblPlants"/>
        </authorList>
    </citation>
    <scope>IDENTIFICATION</scope>
</reference>
<dbReference type="InterPro" id="IPR053781">
    <property type="entry name" value="F-box_AtFBL13-like"/>
</dbReference>
<dbReference type="InterPro" id="IPR032675">
    <property type="entry name" value="LRR_dom_sf"/>
</dbReference>
<dbReference type="InterPro" id="IPR036047">
    <property type="entry name" value="F-box-like_dom_sf"/>
</dbReference>
<dbReference type="Pfam" id="PF24758">
    <property type="entry name" value="LRR_At5g56370"/>
    <property type="match status" value="1"/>
</dbReference>
<dbReference type="EnsemblPlants" id="ORUFI07G10500.1">
    <property type="protein sequence ID" value="ORUFI07G10500.1"/>
    <property type="gene ID" value="ORUFI07G10500"/>
</dbReference>
<evidence type="ECO:0000313" key="5">
    <source>
        <dbReference type="EnsemblPlants" id="ORUFI07G10500.1"/>
    </source>
</evidence>
<evidence type="ECO:0000256" key="1">
    <source>
        <dbReference type="SAM" id="MobiDB-lite"/>
    </source>
</evidence>
<dbReference type="InterPro" id="IPR055411">
    <property type="entry name" value="LRR_FXL15/At3g58940/PEG3-like"/>
</dbReference>
<dbReference type="eggNOG" id="ENOG502SXR2">
    <property type="taxonomic scope" value="Eukaryota"/>
</dbReference>
<dbReference type="InterPro" id="IPR055302">
    <property type="entry name" value="F-box_dom-containing"/>
</dbReference>
<dbReference type="Gramene" id="ORUFI07G10500.1">
    <property type="protein sequence ID" value="ORUFI07G10500.1"/>
    <property type="gene ID" value="ORUFI07G10500"/>
</dbReference>
<dbReference type="Pfam" id="PF08387">
    <property type="entry name" value="FBD"/>
    <property type="match status" value="1"/>
</dbReference>
<dbReference type="HOGENOM" id="CLU_023151_0_1_1"/>
<dbReference type="Pfam" id="PF00646">
    <property type="entry name" value="F-box"/>
    <property type="match status" value="1"/>
</dbReference>
<evidence type="ECO:0000259" key="3">
    <source>
        <dbReference type="Pfam" id="PF08387"/>
    </source>
</evidence>
<accession>A0A0E0Q6Q6</accession>
<dbReference type="InterPro" id="IPR001810">
    <property type="entry name" value="F-box_dom"/>
</dbReference>
<sequence>MEEVTAPVAKKRRHDEPECQERSEGSDLGGDADAGGIDLISLLPDEILGTIISLLPTKDAARTTVLSPRWRHLWRSAPLNLDADGALSGLERKRISIVSRIVEAHRGPARRLSLRSVRLRGIYARFDRWFRSAALNNLEHLDFAYARDGRYYGIGVDPDPRPPRPLPPSALRFAPTLRTAYIGGCDFPAVAPAAAAAPCFPRLTRLTLYGVAISEDALHRVLAGCAVLDTLGLEASSGFGAVRINSPTLRSVGFAVSAETELVIEDAPCLERLMLLDPHSGPKNVRVVRAPQLKVLGYLSDKITKLDLGTVIIQLKAPSSTASLRTVKVLVLESAGQNLDTIIGFLKCFPCLEKLYIMKTMKNTRRYNPLEPIACLDHHLRYIILNNYIGMRPDVNFAKFFVLNARMLKAMKFGVLVGCTEKWMANQHRRLQLDHKASPDAQFDFRRDYCWRNILYNKRTHDLPRDDPFDGSIC</sequence>
<evidence type="ECO:0000259" key="4">
    <source>
        <dbReference type="Pfam" id="PF24758"/>
    </source>
</evidence>
<proteinExistence type="predicted"/>
<reference evidence="6" key="1">
    <citation type="submission" date="2013-06" db="EMBL/GenBank/DDBJ databases">
        <authorList>
            <person name="Zhao Q."/>
        </authorList>
    </citation>
    <scope>NUCLEOTIDE SEQUENCE</scope>
    <source>
        <strain evidence="6">cv. W1943</strain>
    </source>
</reference>
<dbReference type="PANTHER" id="PTHR32141">
    <property type="match status" value="1"/>
</dbReference>
<dbReference type="SUPFAM" id="SSF81383">
    <property type="entry name" value="F-box domain"/>
    <property type="match status" value="1"/>
</dbReference>
<organism evidence="5 6">
    <name type="scientific">Oryza rufipogon</name>
    <name type="common">Brownbeard rice</name>
    <name type="synonym">Asian wild rice</name>
    <dbReference type="NCBI Taxonomy" id="4529"/>
    <lineage>
        <taxon>Eukaryota</taxon>
        <taxon>Viridiplantae</taxon>
        <taxon>Streptophyta</taxon>
        <taxon>Embryophyta</taxon>
        <taxon>Tracheophyta</taxon>
        <taxon>Spermatophyta</taxon>
        <taxon>Magnoliopsida</taxon>
        <taxon>Liliopsida</taxon>
        <taxon>Poales</taxon>
        <taxon>Poaceae</taxon>
        <taxon>BOP clade</taxon>
        <taxon>Oryzoideae</taxon>
        <taxon>Oryzeae</taxon>
        <taxon>Oryzinae</taxon>
        <taxon>Oryza</taxon>
    </lineage>
</organism>
<evidence type="ECO:0008006" key="7">
    <source>
        <dbReference type="Google" id="ProtNLM"/>
    </source>
</evidence>
<dbReference type="PANTHER" id="PTHR32141:SF163">
    <property type="entry name" value="OS07G0285900 PROTEIN"/>
    <property type="match status" value="1"/>
</dbReference>
<feature type="region of interest" description="Disordered" evidence="1">
    <location>
        <begin position="1"/>
        <end position="31"/>
    </location>
</feature>
<dbReference type="Gene3D" id="3.80.10.10">
    <property type="entry name" value="Ribonuclease Inhibitor"/>
    <property type="match status" value="1"/>
</dbReference>
<evidence type="ECO:0000259" key="2">
    <source>
        <dbReference type="Pfam" id="PF00646"/>
    </source>
</evidence>
<protein>
    <recommendedName>
        <fullName evidence="7">F-box domain-containing protein</fullName>
    </recommendedName>
</protein>
<feature type="compositionally biased region" description="Basic and acidic residues" evidence="1">
    <location>
        <begin position="14"/>
        <end position="25"/>
    </location>
</feature>
<dbReference type="OMA" id="KILATHH"/>
<dbReference type="CDD" id="cd22160">
    <property type="entry name" value="F-box_AtFBL13-like"/>
    <property type="match status" value="1"/>
</dbReference>
<dbReference type="SUPFAM" id="SSF52047">
    <property type="entry name" value="RNI-like"/>
    <property type="match status" value="1"/>
</dbReference>
<feature type="domain" description="F-box/LRR-repeat protein 15/At3g58940/PEG3-like LRR" evidence="4">
    <location>
        <begin position="127"/>
        <end position="357"/>
    </location>
</feature>
<dbReference type="InterPro" id="IPR006566">
    <property type="entry name" value="FBD"/>
</dbReference>
<dbReference type="AlphaFoldDB" id="A0A0E0Q6Q6"/>
<name>A0A0E0Q6Q6_ORYRU</name>
<dbReference type="STRING" id="4529.A0A0E0Q6Q6"/>
<feature type="domain" description="FBD" evidence="3">
    <location>
        <begin position="369"/>
        <end position="413"/>
    </location>
</feature>